<dbReference type="Proteomes" id="UP001176941">
    <property type="component" value="Chromosome 4"/>
</dbReference>
<evidence type="ECO:0000313" key="4">
    <source>
        <dbReference type="Proteomes" id="UP001176941"/>
    </source>
</evidence>
<accession>A0ABN8ZNU7</accession>
<feature type="compositionally biased region" description="Polar residues" evidence="2">
    <location>
        <begin position="148"/>
        <end position="167"/>
    </location>
</feature>
<dbReference type="PANTHER" id="PTHR13119:SF32">
    <property type="entry name" value="ZINC FINGER CCCH DOMAIN-CONTAINING PROTEIN 8"/>
    <property type="match status" value="1"/>
</dbReference>
<feature type="region of interest" description="Disordered" evidence="2">
    <location>
        <begin position="100"/>
        <end position="167"/>
    </location>
</feature>
<feature type="compositionally biased region" description="Acidic residues" evidence="2">
    <location>
        <begin position="60"/>
        <end position="73"/>
    </location>
</feature>
<dbReference type="EMBL" id="OX459940">
    <property type="protein sequence ID" value="CAI9173896.1"/>
    <property type="molecule type" value="Genomic_DNA"/>
</dbReference>
<feature type="region of interest" description="Disordered" evidence="2">
    <location>
        <begin position="1"/>
        <end position="73"/>
    </location>
</feature>
<evidence type="ECO:0000256" key="1">
    <source>
        <dbReference type="ARBA" id="ARBA00022737"/>
    </source>
</evidence>
<evidence type="ECO:0000256" key="2">
    <source>
        <dbReference type="SAM" id="MobiDB-lite"/>
    </source>
</evidence>
<organism evidence="3 4">
    <name type="scientific">Rangifer tarandus platyrhynchus</name>
    <name type="common">Svalbard reindeer</name>
    <dbReference type="NCBI Taxonomy" id="3082113"/>
    <lineage>
        <taxon>Eukaryota</taxon>
        <taxon>Metazoa</taxon>
        <taxon>Chordata</taxon>
        <taxon>Craniata</taxon>
        <taxon>Vertebrata</taxon>
        <taxon>Euteleostomi</taxon>
        <taxon>Mammalia</taxon>
        <taxon>Eutheria</taxon>
        <taxon>Laurasiatheria</taxon>
        <taxon>Artiodactyla</taxon>
        <taxon>Ruminantia</taxon>
        <taxon>Pecora</taxon>
        <taxon>Cervidae</taxon>
        <taxon>Odocoileinae</taxon>
        <taxon>Rangifer</taxon>
    </lineage>
</organism>
<proteinExistence type="predicted"/>
<feature type="region of interest" description="Disordered" evidence="2">
    <location>
        <begin position="230"/>
        <end position="262"/>
    </location>
</feature>
<name>A0ABN8ZNU7_RANTA</name>
<gene>
    <name evidence="3" type="ORF">MRATA1EN1_LOCUS22858</name>
</gene>
<dbReference type="InterPro" id="IPR045124">
    <property type="entry name" value="Su(sable)-like"/>
</dbReference>
<evidence type="ECO:0000313" key="3">
    <source>
        <dbReference type="EMBL" id="CAI9173896.1"/>
    </source>
</evidence>
<keyword evidence="4" id="KW-1185">Reference proteome</keyword>
<feature type="compositionally biased region" description="Basic residues" evidence="2">
    <location>
        <begin position="109"/>
        <end position="134"/>
    </location>
</feature>
<dbReference type="PANTHER" id="PTHR13119">
    <property type="entry name" value="ZINC FINGER CCCH DOMAIN-CONTAINING PROTEI"/>
    <property type="match status" value="1"/>
</dbReference>
<reference evidence="3" key="1">
    <citation type="submission" date="2023-04" db="EMBL/GenBank/DDBJ databases">
        <authorList>
            <consortium name="ELIXIR-Norway"/>
        </authorList>
    </citation>
    <scope>NUCLEOTIDE SEQUENCE [LARGE SCALE GENOMIC DNA]</scope>
</reference>
<protein>
    <submittedName>
        <fullName evidence="3">Uncharacterized protein</fullName>
    </submittedName>
</protein>
<sequence length="275" mass="30212">MDFENLFSKPPNPALGKKSATDSDQRSSSRSHHCVFRHSGSSTSTKNLQHRKSRSKDYDAYSDDDICSQEPEDNFAKELQQYIQAKEMASVTQSLLCPGASVKKETAKRTQKAVKQKNKNLKAVHKNGKKKKMKRELPGPGDRGDASLRSSGSQGQNGKPKEQQQPVRMSQGFINQHTVQRQGKQICKYFLERKCIKPLALCCRRSGGHGVSPQKPEPCVGRAGLELAGHGVRTNTDRQRAEPSAEGAGSAPRGDGGASPIPFLSLEFLNLLSIR</sequence>
<keyword evidence="1" id="KW-0677">Repeat</keyword>